<dbReference type="GO" id="GO:0003887">
    <property type="term" value="F:DNA-directed DNA polymerase activity"/>
    <property type="evidence" value="ECO:0007669"/>
    <property type="project" value="UniProtKB-KW"/>
</dbReference>
<evidence type="ECO:0000256" key="20">
    <source>
        <dbReference type="ARBA" id="ARBA00034003"/>
    </source>
</evidence>
<dbReference type="KEGG" id="upl:DSM104440_03594"/>
<organism evidence="23 24">
    <name type="scientific">Usitatibacter palustris</name>
    <dbReference type="NCBI Taxonomy" id="2732487"/>
    <lineage>
        <taxon>Bacteria</taxon>
        <taxon>Pseudomonadati</taxon>
        <taxon>Pseudomonadota</taxon>
        <taxon>Betaproteobacteria</taxon>
        <taxon>Nitrosomonadales</taxon>
        <taxon>Usitatibacteraceae</taxon>
        <taxon>Usitatibacter</taxon>
    </lineage>
</organism>
<evidence type="ECO:0000313" key="23">
    <source>
        <dbReference type="EMBL" id="QJR16758.1"/>
    </source>
</evidence>
<dbReference type="NCBIfam" id="TIGR02779">
    <property type="entry name" value="NHEJ_ligase_lig"/>
    <property type="match status" value="1"/>
</dbReference>
<evidence type="ECO:0000256" key="21">
    <source>
        <dbReference type="SAM" id="MobiDB-lite"/>
    </source>
</evidence>
<evidence type="ECO:0000256" key="4">
    <source>
        <dbReference type="ARBA" id="ARBA00022679"/>
    </source>
</evidence>
<dbReference type="InterPro" id="IPR014143">
    <property type="entry name" value="NHEJ_ligase_prk"/>
</dbReference>
<dbReference type="Pfam" id="PF13298">
    <property type="entry name" value="LigD_N"/>
    <property type="match status" value="1"/>
</dbReference>
<dbReference type="GO" id="GO:0006281">
    <property type="term" value="P:DNA repair"/>
    <property type="evidence" value="ECO:0007669"/>
    <property type="project" value="UniProtKB-KW"/>
</dbReference>
<dbReference type="GO" id="GO:0004527">
    <property type="term" value="F:exonuclease activity"/>
    <property type="evidence" value="ECO:0007669"/>
    <property type="project" value="UniProtKB-KW"/>
</dbReference>
<keyword evidence="24" id="KW-1185">Reference proteome</keyword>
<evidence type="ECO:0000256" key="14">
    <source>
        <dbReference type="ARBA" id="ARBA00023125"/>
    </source>
</evidence>
<dbReference type="PANTHER" id="PTHR42705">
    <property type="entry name" value="BIFUNCTIONAL NON-HOMOLOGOUS END JOINING PROTEIN LIGD"/>
    <property type="match status" value="1"/>
</dbReference>
<evidence type="ECO:0000256" key="9">
    <source>
        <dbReference type="ARBA" id="ARBA00022763"/>
    </source>
</evidence>
<dbReference type="InterPro" id="IPR014144">
    <property type="entry name" value="LigD_PE_domain"/>
</dbReference>
<evidence type="ECO:0000256" key="11">
    <source>
        <dbReference type="ARBA" id="ARBA00022839"/>
    </source>
</evidence>
<evidence type="ECO:0000256" key="3">
    <source>
        <dbReference type="ARBA" id="ARBA00022598"/>
    </source>
</evidence>
<evidence type="ECO:0000259" key="22">
    <source>
        <dbReference type="PROSITE" id="PS50160"/>
    </source>
</evidence>
<evidence type="ECO:0000256" key="19">
    <source>
        <dbReference type="ARBA" id="ARBA00029943"/>
    </source>
</evidence>
<keyword evidence="8" id="KW-0547">Nucleotide-binding</keyword>
<evidence type="ECO:0000256" key="1">
    <source>
        <dbReference type="ARBA" id="ARBA00001936"/>
    </source>
</evidence>
<dbReference type="PROSITE" id="PS50160">
    <property type="entry name" value="DNA_LIGASE_A3"/>
    <property type="match status" value="1"/>
</dbReference>
<dbReference type="CDD" id="cd04861">
    <property type="entry name" value="LigD_Pol_like"/>
    <property type="match status" value="1"/>
</dbReference>
<evidence type="ECO:0000256" key="13">
    <source>
        <dbReference type="ARBA" id="ARBA00022932"/>
    </source>
</evidence>
<keyword evidence="14" id="KW-0238">DNA-binding</keyword>
<dbReference type="InterPro" id="IPR014145">
    <property type="entry name" value="LigD_pol_dom"/>
</dbReference>
<dbReference type="GO" id="GO:0005524">
    <property type="term" value="F:ATP binding"/>
    <property type="evidence" value="ECO:0007669"/>
    <property type="project" value="UniProtKB-KW"/>
</dbReference>
<evidence type="ECO:0000256" key="8">
    <source>
        <dbReference type="ARBA" id="ARBA00022741"/>
    </source>
</evidence>
<dbReference type="Pfam" id="PF21686">
    <property type="entry name" value="LigD_Prim-Pol"/>
    <property type="match status" value="1"/>
</dbReference>
<dbReference type="GO" id="GO:0003677">
    <property type="term" value="F:DNA binding"/>
    <property type="evidence" value="ECO:0007669"/>
    <property type="project" value="UniProtKB-KW"/>
</dbReference>
<dbReference type="Pfam" id="PF01068">
    <property type="entry name" value="DNA_ligase_A_M"/>
    <property type="match status" value="1"/>
</dbReference>
<dbReference type="SUPFAM" id="SSF56091">
    <property type="entry name" value="DNA ligase/mRNA capping enzyme, catalytic domain"/>
    <property type="match status" value="1"/>
</dbReference>
<dbReference type="InterPro" id="IPR012309">
    <property type="entry name" value="DNA_ligase_ATP-dep_C"/>
</dbReference>
<evidence type="ECO:0000256" key="5">
    <source>
        <dbReference type="ARBA" id="ARBA00022695"/>
    </source>
</evidence>
<keyword evidence="10" id="KW-0378">Hydrolase</keyword>
<dbReference type="Gene3D" id="2.40.50.140">
    <property type="entry name" value="Nucleic acid-binding proteins"/>
    <property type="match status" value="1"/>
</dbReference>
<dbReference type="GO" id="GO:0003910">
    <property type="term" value="F:DNA ligase (ATP) activity"/>
    <property type="evidence" value="ECO:0007669"/>
    <property type="project" value="UniProtKB-EC"/>
</dbReference>
<dbReference type="GO" id="GO:0046872">
    <property type="term" value="F:metal ion binding"/>
    <property type="evidence" value="ECO:0007669"/>
    <property type="project" value="UniProtKB-KW"/>
</dbReference>
<dbReference type="Gene3D" id="3.30.1490.70">
    <property type="match status" value="1"/>
</dbReference>
<feature type="domain" description="ATP-dependent DNA ligase family profile" evidence="22">
    <location>
        <begin position="312"/>
        <end position="429"/>
    </location>
</feature>
<protein>
    <recommendedName>
        <fullName evidence="2">DNA ligase (ATP)</fullName>
        <ecNumber evidence="2">6.5.1.1</ecNumber>
    </recommendedName>
    <alternativeName>
        <fullName evidence="19">NHEJ DNA polymerase</fullName>
    </alternativeName>
</protein>
<dbReference type="EC" id="6.5.1.1" evidence="2"/>
<evidence type="ECO:0000256" key="18">
    <source>
        <dbReference type="ARBA" id="ARBA00023268"/>
    </source>
</evidence>
<comment type="cofactor">
    <cofactor evidence="1">
        <name>Mn(2+)</name>
        <dbReference type="ChEBI" id="CHEBI:29035"/>
    </cofactor>
</comment>
<name>A0A6M4HDF0_9PROT</name>
<dbReference type="GO" id="GO:0006310">
    <property type="term" value="P:DNA recombination"/>
    <property type="evidence" value="ECO:0007669"/>
    <property type="project" value="UniProtKB-KW"/>
</dbReference>
<keyword evidence="16" id="KW-0234">DNA repair</keyword>
<evidence type="ECO:0000256" key="7">
    <source>
        <dbReference type="ARBA" id="ARBA00022723"/>
    </source>
</evidence>
<evidence type="ECO:0000256" key="15">
    <source>
        <dbReference type="ARBA" id="ARBA00023172"/>
    </source>
</evidence>
<keyword evidence="5" id="KW-0548">Nucleotidyltransferase</keyword>
<keyword evidence="4" id="KW-0808">Transferase</keyword>
<keyword evidence="6" id="KW-0540">Nuclease</keyword>
<dbReference type="PANTHER" id="PTHR42705:SF3">
    <property type="entry name" value="ATP-DEPENDENT DNA LIGASE"/>
    <property type="match status" value="1"/>
</dbReference>
<accession>A0A6M4HDF0</accession>
<reference evidence="23 24" key="1">
    <citation type="submission" date="2020-04" db="EMBL/GenBank/DDBJ databases">
        <title>Usitatibacter rugosus gen. nov., sp. nov. and Usitatibacter palustris sp. nov., novel members of Usitatibacteraceae fam. nov. within the order Nitrosomonadales isolated from soil.</title>
        <authorList>
            <person name="Huber K.J."/>
            <person name="Neumann-Schaal M."/>
            <person name="Geppert A."/>
            <person name="Luckner M."/>
            <person name="Wanner G."/>
            <person name="Overmann J."/>
        </authorList>
    </citation>
    <scope>NUCLEOTIDE SEQUENCE [LARGE SCALE GENOMIC DNA]</scope>
    <source>
        <strain evidence="23 24">Swamp67</strain>
    </source>
</reference>
<evidence type="ECO:0000256" key="6">
    <source>
        <dbReference type="ARBA" id="ARBA00022722"/>
    </source>
</evidence>
<evidence type="ECO:0000256" key="10">
    <source>
        <dbReference type="ARBA" id="ARBA00022801"/>
    </source>
</evidence>
<dbReference type="NCBIfam" id="TIGR02778">
    <property type="entry name" value="ligD_pol"/>
    <property type="match status" value="1"/>
</dbReference>
<dbReference type="Gene3D" id="3.90.920.10">
    <property type="entry name" value="DNA primase, PRIM domain"/>
    <property type="match status" value="1"/>
</dbReference>
<dbReference type="InterPro" id="IPR012310">
    <property type="entry name" value="DNA_ligase_ATP-dep_cent"/>
</dbReference>
<dbReference type="EMBL" id="CP053073">
    <property type="protein sequence ID" value="QJR16758.1"/>
    <property type="molecule type" value="Genomic_DNA"/>
</dbReference>
<dbReference type="NCBIfam" id="TIGR02776">
    <property type="entry name" value="NHEJ_ligase_prk"/>
    <property type="match status" value="1"/>
</dbReference>
<dbReference type="RefSeq" id="WP_171165143.1">
    <property type="nucleotide sequence ID" value="NZ_CP053073.1"/>
</dbReference>
<dbReference type="Pfam" id="PF04679">
    <property type="entry name" value="DNA_ligase_A_C"/>
    <property type="match status" value="1"/>
</dbReference>
<comment type="catalytic activity">
    <reaction evidence="20">
        <text>ATP + (deoxyribonucleotide)n-3'-hydroxyl + 5'-phospho-(deoxyribonucleotide)m = (deoxyribonucleotide)n+m + AMP + diphosphate.</text>
        <dbReference type="EC" id="6.5.1.1"/>
    </reaction>
</comment>
<dbReference type="InterPro" id="IPR052171">
    <property type="entry name" value="NHEJ_LigD"/>
</dbReference>
<evidence type="ECO:0000256" key="17">
    <source>
        <dbReference type="ARBA" id="ARBA00023211"/>
    </source>
</evidence>
<evidence type="ECO:0000256" key="12">
    <source>
        <dbReference type="ARBA" id="ARBA00022840"/>
    </source>
</evidence>
<dbReference type="CDD" id="cd07906">
    <property type="entry name" value="Adenylation_DNA_ligase_LigD_LigC"/>
    <property type="match status" value="1"/>
</dbReference>
<dbReference type="CDD" id="cd07971">
    <property type="entry name" value="OBF_DNA_ligase_LigD"/>
    <property type="match status" value="1"/>
</dbReference>
<dbReference type="InterPro" id="IPR014146">
    <property type="entry name" value="LigD_ligase_dom"/>
</dbReference>
<keyword evidence="15" id="KW-0233">DNA recombination</keyword>
<feature type="region of interest" description="Disordered" evidence="21">
    <location>
        <begin position="1"/>
        <end position="24"/>
    </location>
</feature>
<dbReference type="InterPro" id="IPR012340">
    <property type="entry name" value="NA-bd_OB-fold"/>
</dbReference>
<dbReference type="Gene3D" id="3.30.470.30">
    <property type="entry name" value="DNA ligase/mRNA capping enzyme"/>
    <property type="match status" value="1"/>
</dbReference>
<evidence type="ECO:0000256" key="16">
    <source>
        <dbReference type="ARBA" id="ARBA00023204"/>
    </source>
</evidence>
<keyword evidence="11" id="KW-0269">Exonuclease</keyword>
<keyword evidence="9" id="KW-0227">DNA damage</keyword>
<feature type="compositionally biased region" description="Basic and acidic residues" evidence="21">
    <location>
        <begin position="1"/>
        <end position="11"/>
    </location>
</feature>
<keyword evidence="7" id="KW-0479">Metal-binding</keyword>
<dbReference type="AlphaFoldDB" id="A0A6M4HDF0"/>
<evidence type="ECO:0000256" key="2">
    <source>
        <dbReference type="ARBA" id="ARBA00012727"/>
    </source>
</evidence>
<gene>
    <name evidence="23" type="primary">ligD</name>
    <name evidence="23" type="ORF">DSM104440_03594</name>
</gene>
<dbReference type="Proteomes" id="UP000503096">
    <property type="component" value="Chromosome"/>
</dbReference>
<proteinExistence type="predicted"/>
<dbReference type="NCBIfam" id="TIGR02777">
    <property type="entry name" value="LigD_PE_dom"/>
    <property type="match status" value="1"/>
</dbReference>
<sequence>MAKDDLREYSAKRTFTATPEPGPELAKDRAGPLLFVVQQHAATRLHYDFRLECDGVLMSWAVPKGPSLDRAEKRLAVRTENHPYGYAAFEGIIPKGQYGAGEVIVWDCGVYSPDEDAKGKKGHWYHDREEAERLIREGMAKGKLSITLRGEKLKGSFALVKTKEDKAWLMIKHQDRFVTDEDVTEKNRSVITGIAVPELKVVSPQRIPASRLVPTGPIVAMPKIEPMLAETGEKVFNKADWMWEPKLDGYRVLAFIEESGVRLRSRRGIDYAEKFPKLAAELAKQAVNGMVLDGEVVAFDASGRPSFGAMQDADANTPVVFCAFDLLYFEGVDLRKSTYRDRRRYLAQCLLPSPLVQLVHAADDGVALNTAAMASGFEGVMGKRKDSTYEAGKRSSSWIKVKPTQTADFVIGGYTKGKGSRSGFGSLLLGYWKGRKFHFASHVGSGFDEKTLKKVRALLDPLARKTRPFEEEPELNGEAVWVEPKLVAEVNFQNWTDDGALRAPVFLRLRDDVDAKKVTRVETRTATAPEAAAGGDPTIAAVLAQLEAKKTALSLVVGKQVVKLTNLDRVYWPADPSVDQPALTKRDLIRYFAQVSPYILTHLADRPLTMIRMPDGIKGQRFFQKHWEQERPEFVDTITVYSGSKDESQEYLVCNNLPTLLWLAQSGTLEFHIWHSRSKPGPDSVTKDTNFAESEASMDASILNYPDYVVFDLDPYIYSGKEGKGEEPELNTVAFEKGKEVAFWLRELLQGMSLNPIVKTSGKTGLHVFVPIRRTIDFDAARHVSELVGRHLMRGHPKDITLEWSIPKRTGKIFMDYNMNVRGKTLNVAYSPRGAPGAPVSMPLTWEELATAHPLDFRMTNAAERLAETGDRWQDALTIKQSLERALKGGK</sequence>
<keyword evidence="3" id="KW-0436">Ligase</keyword>
<evidence type="ECO:0000313" key="24">
    <source>
        <dbReference type="Proteomes" id="UP000503096"/>
    </source>
</evidence>
<keyword evidence="18" id="KW-0511">Multifunctional enzyme</keyword>
<dbReference type="InParanoid" id="A0A6M4HDF0"/>
<keyword evidence="13" id="KW-0239">DNA-directed DNA polymerase</keyword>
<keyword evidence="17" id="KW-0464">Manganese</keyword>
<keyword evidence="12" id="KW-0067">ATP-binding</keyword>
<dbReference type="SUPFAM" id="SSF50249">
    <property type="entry name" value="Nucleic acid-binding proteins"/>
    <property type="match status" value="1"/>
</dbReference>